<dbReference type="NCBIfam" id="TIGR03552">
    <property type="entry name" value="F420_cofC"/>
    <property type="match status" value="1"/>
</dbReference>
<organism evidence="7 8">
    <name type="scientific">Actinomycetospora straminea</name>
    <dbReference type="NCBI Taxonomy" id="663607"/>
    <lineage>
        <taxon>Bacteria</taxon>
        <taxon>Bacillati</taxon>
        <taxon>Actinomycetota</taxon>
        <taxon>Actinomycetes</taxon>
        <taxon>Pseudonocardiales</taxon>
        <taxon>Pseudonocardiaceae</taxon>
        <taxon>Actinomycetospora</taxon>
    </lineage>
</organism>
<evidence type="ECO:0000256" key="2">
    <source>
        <dbReference type="ARBA" id="ARBA00022695"/>
    </source>
</evidence>
<dbReference type="InterPro" id="IPR002835">
    <property type="entry name" value="CofC"/>
</dbReference>
<protein>
    <recommendedName>
        <fullName evidence="5">Phosphoenolpyruvate guanylyltransferase</fullName>
        <shortName evidence="5">PEP guanylyltransferase</shortName>
        <ecNumber evidence="5">2.7.7.105</ecNumber>
    </recommendedName>
</protein>
<feature type="binding site" evidence="5">
    <location>
        <position position="202"/>
    </location>
    <ligand>
        <name>phosphoenolpyruvate</name>
        <dbReference type="ChEBI" id="CHEBI:58702"/>
    </ligand>
</feature>
<feature type="binding site" evidence="5">
    <location>
        <position position="221"/>
    </location>
    <ligand>
        <name>phosphoenolpyruvate</name>
        <dbReference type="ChEBI" id="CHEBI:58702"/>
    </ligand>
</feature>
<comment type="catalytic activity">
    <reaction evidence="5">
        <text>phosphoenolpyruvate + GTP + H(+) = enolpyruvoyl-2-diphospho-5'-guanosine + diphosphate</text>
        <dbReference type="Rhea" id="RHEA:30519"/>
        <dbReference type="ChEBI" id="CHEBI:15378"/>
        <dbReference type="ChEBI" id="CHEBI:33019"/>
        <dbReference type="ChEBI" id="CHEBI:37565"/>
        <dbReference type="ChEBI" id="CHEBI:58702"/>
        <dbReference type="ChEBI" id="CHEBI:143701"/>
        <dbReference type="EC" id="2.7.7.105"/>
    </reaction>
</comment>
<comment type="pathway">
    <text evidence="5">Cofactor biosynthesis; coenzyme F420 biosynthesis.</text>
</comment>
<keyword evidence="3 5" id="KW-0547">Nucleotide-binding</keyword>
<name>A0ABP9EWM1_9PSEU</name>
<dbReference type="Gene3D" id="3.90.550.10">
    <property type="entry name" value="Spore Coat Polysaccharide Biosynthesis Protein SpsA, Chain A"/>
    <property type="match status" value="1"/>
</dbReference>
<feature type="region of interest" description="Disordered" evidence="6">
    <location>
        <begin position="1"/>
        <end position="42"/>
    </location>
</feature>
<keyword evidence="4 5" id="KW-0342">GTP-binding</keyword>
<dbReference type="HAMAP" id="MF_02114">
    <property type="entry name" value="CofC"/>
    <property type="match status" value="1"/>
</dbReference>
<evidence type="ECO:0000313" key="7">
    <source>
        <dbReference type="EMBL" id="GAA4889149.1"/>
    </source>
</evidence>
<accession>A0ABP9EWM1</accession>
<dbReference type="EMBL" id="BAABHQ010000017">
    <property type="protein sequence ID" value="GAA4889149.1"/>
    <property type="molecule type" value="Genomic_DNA"/>
</dbReference>
<dbReference type="SUPFAM" id="SSF53448">
    <property type="entry name" value="Nucleotide-diphospho-sugar transferases"/>
    <property type="match status" value="1"/>
</dbReference>
<feature type="binding site" evidence="5">
    <location>
        <position position="218"/>
    </location>
    <ligand>
        <name>phosphoenolpyruvate</name>
        <dbReference type="ChEBI" id="CHEBI:58702"/>
    </ligand>
</feature>
<gene>
    <name evidence="5" type="primary">fbiD</name>
    <name evidence="7" type="ORF">GCM10023203_47890</name>
</gene>
<keyword evidence="8" id="KW-1185">Reference proteome</keyword>
<dbReference type="EC" id="2.7.7.105" evidence="5"/>
<dbReference type="PANTHER" id="PTHR40392">
    <property type="entry name" value="2-PHOSPHO-L-LACTATE GUANYLYLTRANSFERASE"/>
    <property type="match status" value="1"/>
</dbReference>
<keyword evidence="1 5" id="KW-0808">Transferase</keyword>
<evidence type="ECO:0000256" key="4">
    <source>
        <dbReference type="ARBA" id="ARBA00023134"/>
    </source>
</evidence>
<dbReference type="Proteomes" id="UP001500457">
    <property type="component" value="Unassembled WGS sequence"/>
</dbReference>
<sequence length="286" mass="29175">MFDAAVDPAFGSGADESAPTRAVSPGPGERSSETRHRHSLRPRCADRGQTGAVDVAVDLVVPVKELRRAKSRLAPAVADLPGDDADREQAHRALALALARDTLRAARAAHRVGRLVVVTAEPAERLGAGGELVRDEGGGLNAAVRRGAAHLHGAGARAVAALQADLPALRPEELDDALRRASALFAGGAGAAFVADHAGTGTTLLVAAPGRPLRPRFGPGSAWAHARSGAVALDGDWPGLRGDVDTVADLARARALGTGPATSAWCDDHAARSVTDHAPAPTPGGY</sequence>
<comment type="function">
    <text evidence="5">Guanylyltransferase that catalyzes the activation of phosphoenolpyruvate (PEP) as enolpyruvoyl-2-diphospho-5'-guanosine, via the condensation of PEP with GTP. It is involved in the biosynthesis of coenzyme F420, a hydride carrier cofactor.</text>
</comment>
<evidence type="ECO:0000256" key="6">
    <source>
        <dbReference type="SAM" id="MobiDB-lite"/>
    </source>
</evidence>
<keyword evidence="2 5" id="KW-0548">Nucleotidyltransferase</keyword>
<reference evidence="8" key="1">
    <citation type="journal article" date="2019" name="Int. J. Syst. Evol. Microbiol.">
        <title>The Global Catalogue of Microorganisms (GCM) 10K type strain sequencing project: providing services to taxonomists for standard genome sequencing and annotation.</title>
        <authorList>
            <consortium name="The Broad Institute Genomics Platform"/>
            <consortium name="The Broad Institute Genome Sequencing Center for Infectious Disease"/>
            <person name="Wu L."/>
            <person name="Ma J."/>
        </authorList>
    </citation>
    <scope>NUCLEOTIDE SEQUENCE [LARGE SCALE GENOMIC DNA]</scope>
    <source>
        <strain evidence="8">JCM 17983</strain>
    </source>
</reference>
<evidence type="ECO:0000313" key="8">
    <source>
        <dbReference type="Proteomes" id="UP001500457"/>
    </source>
</evidence>
<dbReference type="PANTHER" id="PTHR40392:SF1">
    <property type="entry name" value="2-PHOSPHO-L-LACTATE GUANYLYLTRANSFERASE"/>
    <property type="match status" value="1"/>
</dbReference>
<dbReference type="InterPro" id="IPR029044">
    <property type="entry name" value="Nucleotide-diphossugar_trans"/>
</dbReference>
<evidence type="ECO:0000256" key="5">
    <source>
        <dbReference type="HAMAP-Rule" id="MF_02114"/>
    </source>
</evidence>
<comment type="similarity">
    <text evidence="5">Belongs to the CofC family.</text>
</comment>
<proteinExistence type="inferred from homology"/>
<evidence type="ECO:0000256" key="1">
    <source>
        <dbReference type="ARBA" id="ARBA00022679"/>
    </source>
</evidence>
<evidence type="ECO:0000256" key="3">
    <source>
        <dbReference type="ARBA" id="ARBA00022741"/>
    </source>
</evidence>
<comment type="caution">
    <text evidence="7">The sequence shown here is derived from an EMBL/GenBank/DDBJ whole genome shotgun (WGS) entry which is preliminary data.</text>
</comment>